<evidence type="ECO:0000256" key="1">
    <source>
        <dbReference type="SAM" id="MobiDB-lite"/>
    </source>
</evidence>
<comment type="caution">
    <text evidence="2">The sequence shown here is derived from an EMBL/GenBank/DDBJ whole genome shotgun (WGS) entry which is preliminary data.</text>
</comment>
<organism evidence="2 3">
    <name type="scientific">Mytilus edulis</name>
    <name type="common">Blue mussel</name>
    <dbReference type="NCBI Taxonomy" id="6550"/>
    <lineage>
        <taxon>Eukaryota</taxon>
        <taxon>Metazoa</taxon>
        <taxon>Spiralia</taxon>
        <taxon>Lophotrochozoa</taxon>
        <taxon>Mollusca</taxon>
        <taxon>Bivalvia</taxon>
        <taxon>Autobranchia</taxon>
        <taxon>Pteriomorphia</taxon>
        <taxon>Mytilida</taxon>
        <taxon>Mytiloidea</taxon>
        <taxon>Mytilidae</taxon>
        <taxon>Mytilinae</taxon>
        <taxon>Mytilus</taxon>
    </lineage>
</organism>
<feature type="region of interest" description="Disordered" evidence="1">
    <location>
        <begin position="1"/>
        <end position="22"/>
    </location>
</feature>
<dbReference type="OrthoDB" id="6192688at2759"/>
<name>A0A8S3TJL8_MYTED</name>
<dbReference type="EMBL" id="CAJPWZ010002222">
    <property type="protein sequence ID" value="CAG2233962.1"/>
    <property type="molecule type" value="Genomic_DNA"/>
</dbReference>
<gene>
    <name evidence="2" type="ORF">MEDL_46739</name>
</gene>
<protein>
    <submittedName>
        <fullName evidence="2">Uncharacterized protein</fullName>
    </submittedName>
</protein>
<dbReference type="Proteomes" id="UP000683360">
    <property type="component" value="Unassembled WGS sequence"/>
</dbReference>
<accession>A0A8S3TJL8</accession>
<proteinExistence type="predicted"/>
<dbReference type="AlphaFoldDB" id="A0A8S3TJL8"/>
<evidence type="ECO:0000313" key="3">
    <source>
        <dbReference type="Proteomes" id="UP000683360"/>
    </source>
</evidence>
<evidence type="ECO:0000313" key="2">
    <source>
        <dbReference type="EMBL" id="CAG2233962.1"/>
    </source>
</evidence>
<sequence length="196" mass="21765">MNAVQEDSLEYPSQAVPSGTCGTRHKEPNIYSSTMVYEFRSTDPCDPRNCQIRLPRLAEENFRIKESSSRSHLNGIGLQESIESDIVLCPRAVQEESLGYPSQLVPSGTRYKEPNIYSNTMVYEFKSTDPCDPRNCQIRLPLLAEENLGIEESTSGSHLNQSGLQESRVVVIFVTSARNIPNTFGTPVVHVNAVGT</sequence>
<reference evidence="2" key="1">
    <citation type="submission" date="2021-03" db="EMBL/GenBank/DDBJ databases">
        <authorList>
            <person name="Bekaert M."/>
        </authorList>
    </citation>
    <scope>NUCLEOTIDE SEQUENCE</scope>
</reference>
<keyword evidence="3" id="KW-1185">Reference proteome</keyword>